<evidence type="ECO:0000313" key="13">
    <source>
        <dbReference type="Proteomes" id="UP001500909"/>
    </source>
</evidence>
<reference evidence="13" key="1">
    <citation type="journal article" date="2019" name="Int. J. Syst. Evol. Microbiol.">
        <title>The Global Catalogue of Microorganisms (GCM) 10K type strain sequencing project: providing services to taxonomists for standard genome sequencing and annotation.</title>
        <authorList>
            <consortium name="The Broad Institute Genomics Platform"/>
            <consortium name="The Broad Institute Genome Sequencing Center for Infectious Disease"/>
            <person name="Wu L."/>
            <person name="Ma J."/>
        </authorList>
    </citation>
    <scope>NUCLEOTIDE SEQUENCE [LARGE SCALE GENOMIC DNA]</scope>
    <source>
        <strain evidence="13">JCM 4805</strain>
    </source>
</reference>
<accession>A0ABP3KBH8</accession>
<dbReference type="PANTHER" id="PTHR11579">
    <property type="entry name" value="PROTEIN-L-ISOASPARTATE O-METHYLTRANSFERASE"/>
    <property type="match status" value="1"/>
</dbReference>
<evidence type="ECO:0000256" key="11">
    <source>
        <dbReference type="ARBA" id="ARBA00031350"/>
    </source>
</evidence>
<evidence type="ECO:0000256" key="5">
    <source>
        <dbReference type="ARBA" id="ARBA00022490"/>
    </source>
</evidence>
<evidence type="ECO:0000256" key="4">
    <source>
        <dbReference type="ARBA" id="ARBA00013346"/>
    </source>
</evidence>
<keyword evidence="6" id="KW-0489">Methyltransferase</keyword>
<dbReference type="PANTHER" id="PTHR11579:SF0">
    <property type="entry name" value="PROTEIN-L-ISOASPARTATE(D-ASPARTATE) O-METHYLTRANSFERASE"/>
    <property type="match status" value="1"/>
</dbReference>
<evidence type="ECO:0000256" key="10">
    <source>
        <dbReference type="ARBA" id="ARBA00031323"/>
    </source>
</evidence>
<protein>
    <recommendedName>
        <fullName evidence="4">Protein-L-isoaspartate O-methyltransferase</fullName>
        <ecNumber evidence="3">2.1.1.77</ecNumber>
    </recommendedName>
    <alternativeName>
        <fullName evidence="11">L-isoaspartyl protein carboxyl methyltransferase</fullName>
    </alternativeName>
    <alternativeName>
        <fullName evidence="9">Protein L-isoaspartyl methyltransferase</fullName>
    </alternativeName>
    <alternativeName>
        <fullName evidence="10">Protein-beta-aspartate methyltransferase</fullName>
    </alternativeName>
</protein>
<dbReference type="EC" id="2.1.1.77" evidence="3"/>
<comment type="subcellular location">
    <subcellularLocation>
        <location evidence="1">Cytoplasm</location>
    </subcellularLocation>
</comment>
<keyword evidence="13" id="KW-1185">Reference proteome</keyword>
<evidence type="ECO:0000256" key="3">
    <source>
        <dbReference type="ARBA" id="ARBA00011890"/>
    </source>
</evidence>
<comment type="caution">
    <text evidence="12">The sequence shown here is derived from an EMBL/GenBank/DDBJ whole genome shotgun (WGS) entry which is preliminary data.</text>
</comment>
<evidence type="ECO:0000256" key="7">
    <source>
        <dbReference type="ARBA" id="ARBA00022679"/>
    </source>
</evidence>
<evidence type="ECO:0000256" key="2">
    <source>
        <dbReference type="ARBA" id="ARBA00005369"/>
    </source>
</evidence>
<sequence>MALPEFPRHRFTPESPLSTAYDDDLAVVTRRDEAGTAISSVSAAWLQADMIENLHLVPGMTVFEAGSGGYNAELMAAVTAPTGRVITVDLDPYVVHRTRRLCAEAGSGRVTAVLGDGSLGAPDHVPAEGFDGMMITHNAWDVAPAWREQLGEGRYLVLPLAVHGYTRAIALQRHGVVLHARNWTYCGFVRDRGATAQTTPADSLVGGAIRVRWEDGLPGNCDGVGEALRGPRHEVATGIVIPGEYPFETLPLYSATVLNGFCRLTVPERSELVTQRGPPRS</sequence>
<dbReference type="Gene3D" id="3.40.50.150">
    <property type="entry name" value="Vaccinia Virus protein VP39"/>
    <property type="match status" value="1"/>
</dbReference>
<dbReference type="Proteomes" id="UP001500909">
    <property type="component" value="Unassembled WGS sequence"/>
</dbReference>
<dbReference type="InterPro" id="IPR029063">
    <property type="entry name" value="SAM-dependent_MTases_sf"/>
</dbReference>
<evidence type="ECO:0000256" key="6">
    <source>
        <dbReference type="ARBA" id="ARBA00022603"/>
    </source>
</evidence>
<dbReference type="SUPFAM" id="SSF53335">
    <property type="entry name" value="S-adenosyl-L-methionine-dependent methyltransferases"/>
    <property type="match status" value="1"/>
</dbReference>
<proteinExistence type="inferred from homology"/>
<evidence type="ECO:0000313" key="12">
    <source>
        <dbReference type="EMBL" id="GAA0475707.1"/>
    </source>
</evidence>
<evidence type="ECO:0000256" key="1">
    <source>
        <dbReference type="ARBA" id="ARBA00004496"/>
    </source>
</evidence>
<dbReference type="InterPro" id="IPR000682">
    <property type="entry name" value="PCMT"/>
</dbReference>
<dbReference type="EMBL" id="BAAABY010000032">
    <property type="protein sequence ID" value="GAA0475707.1"/>
    <property type="molecule type" value="Genomic_DNA"/>
</dbReference>
<dbReference type="CDD" id="cd02440">
    <property type="entry name" value="AdoMet_MTases"/>
    <property type="match status" value="1"/>
</dbReference>
<gene>
    <name evidence="12" type="ORF">GCM10010361_45160</name>
</gene>
<dbReference type="RefSeq" id="WP_346096961.1">
    <property type="nucleotide sequence ID" value="NZ_BAAABY010000032.1"/>
</dbReference>
<evidence type="ECO:0000256" key="9">
    <source>
        <dbReference type="ARBA" id="ARBA00030757"/>
    </source>
</evidence>
<name>A0ABP3KBH8_9ACTN</name>
<comment type="similarity">
    <text evidence="2">Belongs to the methyltransferase superfamily. L-isoaspartyl/D-aspartyl protein methyltransferase family.</text>
</comment>
<keyword evidence="8" id="KW-0949">S-adenosyl-L-methionine</keyword>
<keyword evidence="7" id="KW-0808">Transferase</keyword>
<dbReference type="Pfam" id="PF01135">
    <property type="entry name" value="PCMT"/>
    <property type="match status" value="1"/>
</dbReference>
<keyword evidence="5" id="KW-0963">Cytoplasm</keyword>
<organism evidence="12 13">
    <name type="scientific">Streptomyces olivaceiscleroticus</name>
    <dbReference type="NCBI Taxonomy" id="68245"/>
    <lineage>
        <taxon>Bacteria</taxon>
        <taxon>Bacillati</taxon>
        <taxon>Actinomycetota</taxon>
        <taxon>Actinomycetes</taxon>
        <taxon>Kitasatosporales</taxon>
        <taxon>Streptomycetaceae</taxon>
        <taxon>Streptomyces</taxon>
    </lineage>
</organism>
<evidence type="ECO:0000256" key="8">
    <source>
        <dbReference type="ARBA" id="ARBA00022691"/>
    </source>
</evidence>